<comment type="similarity">
    <text evidence="3">Belongs to the peptidase S51 family.</text>
</comment>
<organism evidence="9 10">
    <name type="scientific">Fulvivirga kasyanovii</name>
    <dbReference type="NCBI Taxonomy" id="396812"/>
    <lineage>
        <taxon>Bacteria</taxon>
        <taxon>Pseudomonadati</taxon>
        <taxon>Bacteroidota</taxon>
        <taxon>Cytophagia</taxon>
        <taxon>Cytophagales</taxon>
        <taxon>Fulvivirgaceae</taxon>
        <taxon>Fulvivirga</taxon>
    </lineage>
</organism>
<dbReference type="PANTHER" id="PTHR36175:SF1">
    <property type="entry name" value="CYANOPHYCINASE"/>
    <property type="match status" value="1"/>
</dbReference>
<dbReference type="Gene3D" id="3.40.50.880">
    <property type="match status" value="1"/>
</dbReference>
<evidence type="ECO:0000256" key="3">
    <source>
        <dbReference type="ARBA" id="ARBA00006534"/>
    </source>
</evidence>
<dbReference type="InterPro" id="IPR011811">
    <property type="entry name" value="Peptidase_S51_cyanophycinase"/>
</dbReference>
<dbReference type="CDD" id="cd03145">
    <property type="entry name" value="GAT1_cyanophycinase"/>
    <property type="match status" value="1"/>
</dbReference>
<keyword evidence="10" id="KW-1185">Reference proteome</keyword>
<keyword evidence="7 9" id="KW-0378">Hydrolase</keyword>
<evidence type="ECO:0000313" key="9">
    <source>
        <dbReference type="EMBL" id="MTI27853.1"/>
    </source>
</evidence>
<dbReference type="Pfam" id="PF03575">
    <property type="entry name" value="Peptidase_S51"/>
    <property type="match status" value="1"/>
</dbReference>
<accession>A0ABW9RV25</accession>
<comment type="caution">
    <text evidence="9">The sequence shown here is derived from an EMBL/GenBank/DDBJ whole genome shotgun (WGS) entry which is preliminary data.</text>
</comment>
<keyword evidence="9" id="KW-0121">Carboxypeptidase</keyword>
<comment type="function">
    <text evidence="2">Exopeptidase that catalyzes the hydrolytic cleavage of multi-L-arginyl-poly-L-aspartic acid (cyanophycin; a water-insoluble reserve polymer) into aspartate-arginine dipeptides.</text>
</comment>
<reference evidence="9 10" key="1">
    <citation type="submission" date="2019-02" db="EMBL/GenBank/DDBJ databases">
        <authorList>
            <person name="Goldberg S.R."/>
            <person name="Haltli B.A."/>
            <person name="Correa H."/>
            <person name="Russell K.G."/>
        </authorList>
    </citation>
    <scope>NUCLEOTIDE SEQUENCE [LARGE SCALE GENOMIC DNA]</scope>
    <source>
        <strain evidence="9 10">JCM 16186</strain>
    </source>
</reference>
<dbReference type="RefSeq" id="WP_155174853.1">
    <property type="nucleotide sequence ID" value="NZ_BAAAFL010000016.1"/>
</dbReference>
<keyword evidence="6" id="KW-0645">Protease</keyword>
<evidence type="ECO:0000256" key="1">
    <source>
        <dbReference type="ARBA" id="ARBA00001092"/>
    </source>
</evidence>
<evidence type="ECO:0000256" key="5">
    <source>
        <dbReference type="ARBA" id="ARBA00015719"/>
    </source>
</evidence>
<dbReference type="InterPro" id="IPR005320">
    <property type="entry name" value="Peptidase_S51"/>
</dbReference>
<proteinExistence type="inferred from homology"/>
<dbReference type="Proteomes" id="UP000798808">
    <property type="component" value="Unassembled WGS sequence"/>
</dbReference>
<evidence type="ECO:0000256" key="8">
    <source>
        <dbReference type="ARBA" id="ARBA00022825"/>
    </source>
</evidence>
<comment type="catalytic activity">
    <reaction evidence="1">
        <text>[L-4-(L-arginin-2-N-yl)aspartate](n) + H2O = [L-4-(L-arginin-2-N-yl)aspartate](n-1) + L-4-(L-arginin-2-N-yl)aspartate</text>
        <dbReference type="Rhea" id="RHEA:12845"/>
        <dbReference type="Rhea" id="RHEA-COMP:13728"/>
        <dbReference type="Rhea" id="RHEA-COMP:13734"/>
        <dbReference type="ChEBI" id="CHEBI:15377"/>
        <dbReference type="ChEBI" id="CHEBI:137986"/>
        <dbReference type="ChEBI" id="CHEBI:137991"/>
        <dbReference type="EC" id="3.4.15.6"/>
    </reaction>
</comment>
<name>A0ABW9RV25_9BACT</name>
<dbReference type="InterPro" id="IPR029062">
    <property type="entry name" value="Class_I_gatase-like"/>
</dbReference>
<sequence length="288" mass="31093">MQKLYFLSILLLLCTCNQPVEKVAADKAANTNKGQLFIIGGGKRPESMIRKLVGISGIDKNGYGIILPMSSAEPDSAVYYAKIQFSTLGLENVVGMNFNKGDTITEAQQDSITHASMIYIAGGDQNKFMDIVGNTPIESAIKEAYRQGSVIAGTSAGAAVMSKKMITGNELRHPEYEATFRNIESDNIELKQGLGLLETAIVDQHFVKRSRHNRLFSAVIEHADLLGIGIDESTAIIVKGDSAEVVGDSQVIVFSNPEQSKKQAGTLLGAESIQVDILLPGSRFSLNR</sequence>
<dbReference type="EMBL" id="SMLW01000645">
    <property type="protein sequence ID" value="MTI27853.1"/>
    <property type="molecule type" value="Genomic_DNA"/>
</dbReference>
<evidence type="ECO:0000256" key="6">
    <source>
        <dbReference type="ARBA" id="ARBA00022670"/>
    </source>
</evidence>
<evidence type="ECO:0000256" key="4">
    <source>
        <dbReference type="ARBA" id="ARBA00013115"/>
    </source>
</evidence>
<dbReference type="PANTHER" id="PTHR36175">
    <property type="entry name" value="CYANOPHYCINASE"/>
    <property type="match status" value="1"/>
</dbReference>
<dbReference type="SUPFAM" id="SSF52317">
    <property type="entry name" value="Class I glutamine amidotransferase-like"/>
    <property type="match status" value="1"/>
</dbReference>
<protein>
    <recommendedName>
        <fullName evidence="5">Cyanophycinase</fullName>
        <ecNumber evidence="4">3.4.15.6</ecNumber>
    </recommendedName>
</protein>
<dbReference type="NCBIfam" id="TIGR02069">
    <property type="entry name" value="cyanophycinase"/>
    <property type="match status" value="1"/>
</dbReference>
<dbReference type="GO" id="GO:0004180">
    <property type="term" value="F:carboxypeptidase activity"/>
    <property type="evidence" value="ECO:0007669"/>
    <property type="project" value="UniProtKB-KW"/>
</dbReference>
<dbReference type="EC" id="3.4.15.6" evidence="4"/>
<keyword evidence="8" id="KW-0720">Serine protease</keyword>
<evidence type="ECO:0000256" key="2">
    <source>
        <dbReference type="ARBA" id="ARBA00002039"/>
    </source>
</evidence>
<dbReference type="GO" id="GO:0008241">
    <property type="term" value="F:peptidyl-dipeptidase activity"/>
    <property type="evidence" value="ECO:0007669"/>
    <property type="project" value="UniProtKB-EC"/>
</dbReference>
<evidence type="ECO:0000313" key="10">
    <source>
        <dbReference type="Proteomes" id="UP000798808"/>
    </source>
</evidence>
<evidence type="ECO:0000256" key="7">
    <source>
        <dbReference type="ARBA" id="ARBA00022801"/>
    </source>
</evidence>
<gene>
    <name evidence="9" type="ORF">E1163_23050</name>
</gene>